<organism evidence="2 3">
    <name type="scientific">Pseudozyma flocculosa</name>
    <dbReference type="NCBI Taxonomy" id="84751"/>
    <lineage>
        <taxon>Eukaryota</taxon>
        <taxon>Fungi</taxon>
        <taxon>Dikarya</taxon>
        <taxon>Basidiomycota</taxon>
        <taxon>Ustilaginomycotina</taxon>
        <taxon>Ustilaginomycetes</taxon>
        <taxon>Ustilaginales</taxon>
        <taxon>Ustilaginaceae</taxon>
        <taxon>Pseudozyma</taxon>
    </lineage>
</organism>
<reference evidence="2 3" key="1">
    <citation type="submission" date="2018-03" db="EMBL/GenBank/DDBJ databases">
        <authorList>
            <person name="Guldener U."/>
        </authorList>
    </citation>
    <scope>NUCLEOTIDE SEQUENCE [LARGE SCALE GENOMIC DNA]</scope>
    <source>
        <strain evidence="2 3">DAOM196992</strain>
    </source>
</reference>
<accession>A0A5C3FCB3</accession>
<keyword evidence="3" id="KW-1185">Reference proteome</keyword>
<dbReference type="AlphaFoldDB" id="A0A5C3FCB3"/>
<evidence type="ECO:0000313" key="3">
    <source>
        <dbReference type="Proteomes" id="UP000323386"/>
    </source>
</evidence>
<feature type="region of interest" description="Disordered" evidence="1">
    <location>
        <begin position="84"/>
        <end position="125"/>
    </location>
</feature>
<protein>
    <submittedName>
        <fullName evidence="2">Uncharacterized protein</fullName>
    </submittedName>
</protein>
<proteinExistence type="predicted"/>
<name>A0A5C3FCB3_9BASI</name>
<evidence type="ECO:0000256" key="1">
    <source>
        <dbReference type="SAM" id="MobiDB-lite"/>
    </source>
</evidence>
<dbReference type="EMBL" id="OOIP01000026">
    <property type="protein sequence ID" value="SPO41295.1"/>
    <property type="molecule type" value="Genomic_DNA"/>
</dbReference>
<sequence>MPCWTPADVRNADREVECHQRVTLSARSTRSKKAFPKAIIPSNRWPAFPLRTASVGSSARRPPVVPGAFLDDERSRHLRLPFRTSWSSSSEASRQRRHHPIPLFSRQAASRHDIASPSQNSRDDQIVAPQRCRNAVLAPPSSSEQHAIPASSSSGTSHAAAVVLRLHIVLIGSIPG</sequence>
<gene>
    <name evidence="2" type="ORF">PSFLO_06777</name>
</gene>
<evidence type="ECO:0000313" key="2">
    <source>
        <dbReference type="EMBL" id="SPO41295.1"/>
    </source>
</evidence>
<dbReference type="Proteomes" id="UP000323386">
    <property type="component" value="Unassembled WGS sequence"/>
</dbReference>